<protein>
    <submittedName>
        <fullName evidence="1">Uncharacterized protein</fullName>
    </submittedName>
</protein>
<gene>
    <name evidence="1" type="ORF">BHM03_00001742</name>
</gene>
<reference evidence="1" key="1">
    <citation type="journal article" date="2018" name="Data Brief">
        <title>Genome sequence data from 17 accessions of Ensete ventricosum, a staple food crop for millions in Ethiopia.</title>
        <authorList>
            <person name="Yemataw Z."/>
            <person name="Muzemil S."/>
            <person name="Ambachew D."/>
            <person name="Tripathi L."/>
            <person name="Tesfaye K."/>
            <person name="Chala A."/>
            <person name="Farbos A."/>
            <person name="O'Neill P."/>
            <person name="Moore K."/>
            <person name="Grant M."/>
            <person name="Studholme D.J."/>
        </authorList>
    </citation>
    <scope>NUCLEOTIDE SEQUENCE [LARGE SCALE GENOMIC DNA]</scope>
    <source>
        <tissue evidence="1">Leaf</tissue>
    </source>
</reference>
<dbReference type="EMBL" id="KV875463">
    <property type="protein sequence ID" value="RZR70816.1"/>
    <property type="molecule type" value="Genomic_DNA"/>
</dbReference>
<proteinExistence type="predicted"/>
<accession>A0A445M998</accession>
<sequence length="119" mass="12626">MSLSCRGGATVATEEDGAAAWQQRWQRRPSAAAFEAANGAEVVEGNHHKVTIEGRDSGILWAGAVIGTTGKGEAIEVAREDGSGRPTTIKKRRSRLQEKGGWRLEEEIKAAARNGDGLG</sequence>
<dbReference type="Proteomes" id="UP000290560">
    <property type="component" value="Unassembled WGS sequence"/>
</dbReference>
<name>A0A445M998_ENSVE</name>
<evidence type="ECO:0000313" key="1">
    <source>
        <dbReference type="EMBL" id="RZR70816.1"/>
    </source>
</evidence>
<organism evidence="1">
    <name type="scientific">Ensete ventricosum</name>
    <name type="common">Abyssinian banana</name>
    <name type="synonym">Musa ensete</name>
    <dbReference type="NCBI Taxonomy" id="4639"/>
    <lineage>
        <taxon>Eukaryota</taxon>
        <taxon>Viridiplantae</taxon>
        <taxon>Streptophyta</taxon>
        <taxon>Embryophyta</taxon>
        <taxon>Tracheophyta</taxon>
        <taxon>Spermatophyta</taxon>
        <taxon>Magnoliopsida</taxon>
        <taxon>Liliopsida</taxon>
        <taxon>Zingiberales</taxon>
        <taxon>Musaceae</taxon>
        <taxon>Ensete</taxon>
    </lineage>
</organism>
<dbReference type="AlphaFoldDB" id="A0A445M998"/>